<comment type="similarity">
    <text evidence="2">Belongs to the MYBBP1A family.</text>
</comment>
<dbReference type="PANTHER" id="PTHR13213">
    <property type="entry name" value="MYB-BINDING PROTEIN 1A FAMILY MEMBER"/>
    <property type="match status" value="1"/>
</dbReference>
<keyword evidence="3" id="KW-0539">Nucleus</keyword>
<evidence type="ECO:0000256" key="1">
    <source>
        <dbReference type="ARBA" id="ARBA00004123"/>
    </source>
</evidence>
<dbReference type="InterPro" id="IPR016024">
    <property type="entry name" value="ARM-type_fold"/>
</dbReference>
<feature type="compositionally biased region" description="Acidic residues" evidence="4">
    <location>
        <begin position="692"/>
        <end position="712"/>
    </location>
</feature>
<name>A0A9P7ZUP5_9HYPO</name>
<dbReference type="SUPFAM" id="SSF48371">
    <property type="entry name" value="ARM repeat"/>
    <property type="match status" value="1"/>
</dbReference>
<gene>
    <name evidence="5" type="ORF">F5Z01DRAFT_733506</name>
</gene>
<protein>
    <submittedName>
        <fullName evidence="5">DNA polymerase phi-domain-containing protein</fullName>
    </submittedName>
</protein>
<dbReference type="GO" id="GO:0006355">
    <property type="term" value="P:regulation of DNA-templated transcription"/>
    <property type="evidence" value="ECO:0007669"/>
    <property type="project" value="InterPro"/>
</dbReference>
<feature type="region of interest" description="Disordered" evidence="4">
    <location>
        <begin position="677"/>
        <end position="712"/>
    </location>
</feature>
<evidence type="ECO:0000256" key="3">
    <source>
        <dbReference type="ARBA" id="ARBA00023242"/>
    </source>
</evidence>
<sequence length="990" mass="110076">MALKRKRHQPPANLEPQPFPEILQHADRQREAGLYDLLGSEDVEERIAAANCILRSLFENGDGNGNPCSETILTRHLEHRLFRGLSSGRNASRPGFSLVITEILSRLYGDTDTLADQHYTGLPFEKVLNIFKDKTKSGGNVSGQEERDSAFGRLFGLECFVRSNTLFQASERWQPVLDMLMELATQKVWLRPACGLVVADAIKQMDQEEATGTLKRFADAGLGRTPEGVALWLVALSRFPEIHVKPWTHHPLATQSLGHLGQVLRESFKNTPEEDAEGQVGLKQANWTAQSHFVWDHIIAHYKRPEVGVEDFQEFCGRVIDDALFSKKATDGQKFKGFNVFLKLLHSFADLPAKLGCLFGKNFMACLMNQAAKEDRFLHRAAVKALKALEDVVRSHPTSLPTILSGMIGENGAYSFDSRTNTKTVDKLLQHVNTRTEEECLAIVRQPLVKLGKLPKPQGQAIVRSYIDYLAKLLNSSGGDSTEGHETGAALAELATIAYSQPRNIPTELLTDSIKENCRLRLETAISKLIRRSKDFTTFCNAVLSIDSAAIDMAPEIRTAVDDALARMKKLMKRKTKTEGEKTSALSLAMLHAVSILRLYNEDPDAMETLQDLEQIAERSKKGRKDEDDEGSTEILVEVLLSMVSRPSKLMREVSQQIFGAFTSQMTTEALELLTGPLTTSESTKGQKELFDTAEDGDEIVDGSDEEEDAVEEMQGIELNSDGEIDSDVEFVDLKADGTEADSDEDDSDADDDDDEDEDSDKKQGPMDIDDFDKLVGDILKSHRLDKDADAASSDDDQDMSDSEMLAMDDKLGEVFKQQAKSKPDSKQQKRDAKAAVVNLKNRILDLLEIFIKNEPLNPLAFSVLVPLLSLMRTTGVKPLASRASAIVVDYQKRMKKARNNKEVKQSGLTADVIFPYLAEVHEEARQGGDSHEYSKTASAASLLLAVTMHVLDKSSEEKVNDLYSQTFAAKKGLQLAFFADWENWRKNRA</sequence>
<dbReference type="AlphaFoldDB" id="A0A9P7ZUP5"/>
<dbReference type="GO" id="GO:0005730">
    <property type="term" value="C:nucleolus"/>
    <property type="evidence" value="ECO:0007669"/>
    <property type="project" value="InterPro"/>
</dbReference>
<dbReference type="InterPro" id="IPR007015">
    <property type="entry name" value="DNA_pol_V/MYBBP1A"/>
</dbReference>
<organism evidence="5 6">
    <name type="scientific">Emericellopsis atlantica</name>
    <dbReference type="NCBI Taxonomy" id="2614577"/>
    <lineage>
        <taxon>Eukaryota</taxon>
        <taxon>Fungi</taxon>
        <taxon>Dikarya</taxon>
        <taxon>Ascomycota</taxon>
        <taxon>Pezizomycotina</taxon>
        <taxon>Sordariomycetes</taxon>
        <taxon>Hypocreomycetidae</taxon>
        <taxon>Hypocreales</taxon>
        <taxon>Bionectriaceae</taxon>
        <taxon>Emericellopsis</taxon>
    </lineage>
</organism>
<feature type="compositionally biased region" description="Acidic residues" evidence="4">
    <location>
        <begin position="739"/>
        <end position="759"/>
    </location>
</feature>
<dbReference type="Proteomes" id="UP000887229">
    <property type="component" value="Unassembled WGS sequence"/>
</dbReference>
<dbReference type="GeneID" id="70297645"/>
<evidence type="ECO:0000256" key="2">
    <source>
        <dbReference type="ARBA" id="ARBA00006809"/>
    </source>
</evidence>
<reference evidence="5" key="1">
    <citation type="journal article" date="2021" name="IMA Fungus">
        <title>Genomic characterization of three marine fungi, including Emericellopsis atlantica sp. nov. with signatures of a generalist lifestyle and marine biomass degradation.</title>
        <authorList>
            <person name="Hagestad O.C."/>
            <person name="Hou L."/>
            <person name="Andersen J.H."/>
            <person name="Hansen E.H."/>
            <person name="Altermark B."/>
            <person name="Li C."/>
            <person name="Kuhnert E."/>
            <person name="Cox R.J."/>
            <person name="Crous P.W."/>
            <person name="Spatafora J.W."/>
            <person name="Lail K."/>
            <person name="Amirebrahimi M."/>
            <person name="Lipzen A."/>
            <person name="Pangilinan J."/>
            <person name="Andreopoulos W."/>
            <person name="Hayes R.D."/>
            <person name="Ng V."/>
            <person name="Grigoriev I.V."/>
            <person name="Jackson S.A."/>
            <person name="Sutton T.D.S."/>
            <person name="Dobson A.D.W."/>
            <person name="Rama T."/>
        </authorList>
    </citation>
    <scope>NUCLEOTIDE SEQUENCE</scope>
    <source>
        <strain evidence="5">TS7</strain>
    </source>
</reference>
<dbReference type="RefSeq" id="XP_046121912.1">
    <property type="nucleotide sequence ID" value="XM_046266742.1"/>
</dbReference>
<comment type="caution">
    <text evidence="5">The sequence shown here is derived from an EMBL/GenBank/DDBJ whole genome shotgun (WGS) entry which is preliminary data.</text>
</comment>
<dbReference type="PANTHER" id="PTHR13213:SF2">
    <property type="entry name" value="MYB-BINDING PROTEIN 1A"/>
    <property type="match status" value="1"/>
</dbReference>
<evidence type="ECO:0000256" key="4">
    <source>
        <dbReference type="SAM" id="MobiDB-lite"/>
    </source>
</evidence>
<evidence type="ECO:0000313" key="5">
    <source>
        <dbReference type="EMBL" id="KAG9257988.1"/>
    </source>
</evidence>
<comment type="subcellular location">
    <subcellularLocation>
        <location evidence="1">Nucleus</location>
    </subcellularLocation>
</comment>
<dbReference type="OrthoDB" id="342531at2759"/>
<feature type="region of interest" description="Disordered" evidence="4">
    <location>
        <begin position="736"/>
        <end position="770"/>
    </location>
</feature>
<dbReference type="Pfam" id="PF04931">
    <property type="entry name" value="DNA_pol_phi"/>
    <property type="match status" value="1"/>
</dbReference>
<proteinExistence type="inferred from homology"/>
<keyword evidence="6" id="KW-1185">Reference proteome</keyword>
<evidence type="ECO:0000313" key="6">
    <source>
        <dbReference type="Proteomes" id="UP000887229"/>
    </source>
</evidence>
<accession>A0A9P7ZUP5</accession>
<dbReference type="EMBL" id="MU251244">
    <property type="protein sequence ID" value="KAG9257988.1"/>
    <property type="molecule type" value="Genomic_DNA"/>
</dbReference>
<dbReference type="GO" id="GO:0000182">
    <property type="term" value="F:rDNA binding"/>
    <property type="evidence" value="ECO:0007669"/>
    <property type="project" value="TreeGrafter"/>
</dbReference>